<organism evidence="7 8">
    <name type="scientific">Rhamnella rubrinervis</name>
    <dbReference type="NCBI Taxonomy" id="2594499"/>
    <lineage>
        <taxon>Eukaryota</taxon>
        <taxon>Viridiplantae</taxon>
        <taxon>Streptophyta</taxon>
        <taxon>Embryophyta</taxon>
        <taxon>Tracheophyta</taxon>
        <taxon>Spermatophyta</taxon>
        <taxon>Magnoliopsida</taxon>
        <taxon>eudicotyledons</taxon>
        <taxon>Gunneridae</taxon>
        <taxon>Pentapetalae</taxon>
        <taxon>rosids</taxon>
        <taxon>fabids</taxon>
        <taxon>Rosales</taxon>
        <taxon>Rhamnaceae</taxon>
        <taxon>rhamnoid group</taxon>
        <taxon>Rhamneae</taxon>
        <taxon>Rhamnella</taxon>
    </lineage>
</organism>
<protein>
    <recommendedName>
        <fullName evidence="6">Protein DETOXIFICATION</fullName>
    </recommendedName>
    <alternativeName>
        <fullName evidence="6">Multidrug and toxic compound extrusion protein</fullName>
    </alternativeName>
</protein>
<dbReference type="GO" id="GO:0042910">
    <property type="term" value="F:xenobiotic transmembrane transporter activity"/>
    <property type="evidence" value="ECO:0007669"/>
    <property type="project" value="InterPro"/>
</dbReference>
<dbReference type="InterPro" id="IPR045069">
    <property type="entry name" value="MATE_euk"/>
</dbReference>
<feature type="transmembrane region" description="Helical" evidence="6">
    <location>
        <begin position="167"/>
        <end position="187"/>
    </location>
</feature>
<feature type="transmembrane region" description="Helical" evidence="6">
    <location>
        <begin position="49"/>
        <end position="73"/>
    </location>
</feature>
<keyword evidence="8" id="KW-1185">Reference proteome</keyword>
<name>A0A8K0GU81_9ROSA</name>
<reference evidence="7" key="1">
    <citation type="submission" date="2020-03" db="EMBL/GenBank/DDBJ databases">
        <title>A high-quality chromosome-level genome assembly of a woody plant with both climbing and erect habits, Rhamnella rubrinervis.</title>
        <authorList>
            <person name="Lu Z."/>
            <person name="Yang Y."/>
            <person name="Zhu X."/>
            <person name="Sun Y."/>
        </authorList>
    </citation>
    <scope>NUCLEOTIDE SEQUENCE</scope>
    <source>
        <strain evidence="7">BYM</strain>
        <tissue evidence="7">Leaf</tissue>
    </source>
</reference>
<feature type="transmembrane region" description="Helical" evidence="6">
    <location>
        <begin position="392"/>
        <end position="413"/>
    </location>
</feature>
<evidence type="ECO:0000256" key="6">
    <source>
        <dbReference type="RuleBase" id="RU004914"/>
    </source>
</evidence>
<evidence type="ECO:0000256" key="2">
    <source>
        <dbReference type="ARBA" id="ARBA00010199"/>
    </source>
</evidence>
<dbReference type="CDD" id="cd13132">
    <property type="entry name" value="MATE_eukaryotic"/>
    <property type="match status" value="1"/>
</dbReference>
<evidence type="ECO:0000313" key="7">
    <source>
        <dbReference type="EMBL" id="KAF3441492.1"/>
    </source>
</evidence>
<dbReference type="GO" id="GO:0015297">
    <property type="term" value="F:antiporter activity"/>
    <property type="evidence" value="ECO:0007669"/>
    <property type="project" value="InterPro"/>
</dbReference>
<dbReference type="InterPro" id="IPR002528">
    <property type="entry name" value="MATE_fam"/>
</dbReference>
<keyword evidence="3 6" id="KW-0812">Transmembrane</keyword>
<accession>A0A8K0GU81</accession>
<gene>
    <name evidence="7" type="ORF">FNV43_RR15406</name>
</gene>
<dbReference type="PANTHER" id="PTHR11206">
    <property type="entry name" value="MULTIDRUG RESISTANCE PROTEIN"/>
    <property type="match status" value="1"/>
</dbReference>
<evidence type="ECO:0000256" key="3">
    <source>
        <dbReference type="ARBA" id="ARBA00022692"/>
    </source>
</evidence>
<feature type="transmembrane region" description="Helical" evidence="6">
    <location>
        <begin position="275"/>
        <end position="295"/>
    </location>
</feature>
<dbReference type="EMBL" id="VOIH02000007">
    <property type="protein sequence ID" value="KAF3441492.1"/>
    <property type="molecule type" value="Genomic_DNA"/>
</dbReference>
<feature type="transmembrane region" description="Helical" evidence="6">
    <location>
        <begin position="21"/>
        <end position="43"/>
    </location>
</feature>
<evidence type="ECO:0000313" key="8">
    <source>
        <dbReference type="Proteomes" id="UP000796880"/>
    </source>
</evidence>
<dbReference type="GO" id="GO:0016020">
    <property type="term" value="C:membrane"/>
    <property type="evidence" value="ECO:0007669"/>
    <property type="project" value="UniProtKB-SubCell"/>
</dbReference>
<proteinExistence type="inferred from homology"/>
<dbReference type="AlphaFoldDB" id="A0A8K0GU81"/>
<dbReference type="Proteomes" id="UP000796880">
    <property type="component" value="Unassembled WGS sequence"/>
</dbReference>
<feature type="transmembrane region" description="Helical" evidence="6">
    <location>
        <begin position="137"/>
        <end position="155"/>
    </location>
</feature>
<feature type="transmembrane region" description="Helical" evidence="6">
    <location>
        <begin position="419"/>
        <end position="437"/>
    </location>
</feature>
<dbReference type="GO" id="GO:1990961">
    <property type="term" value="P:xenobiotic detoxification by transmembrane export across the plasma membrane"/>
    <property type="evidence" value="ECO:0007669"/>
    <property type="project" value="InterPro"/>
</dbReference>
<evidence type="ECO:0000256" key="5">
    <source>
        <dbReference type="ARBA" id="ARBA00023136"/>
    </source>
</evidence>
<dbReference type="OrthoDB" id="2126698at2759"/>
<keyword evidence="4 6" id="KW-1133">Transmembrane helix</keyword>
<feature type="transmembrane region" description="Helical" evidence="6">
    <location>
        <begin position="449"/>
        <end position="469"/>
    </location>
</feature>
<dbReference type="NCBIfam" id="TIGR00797">
    <property type="entry name" value="matE"/>
    <property type="match status" value="1"/>
</dbReference>
<feature type="transmembrane region" description="Helical" evidence="6">
    <location>
        <begin position="239"/>
        <end position="263"/>
    </location>
</feature>
<keyword evidence="5 6" id="KW-0472">Membrane</keyword>
<evidence type="ECO:0000256" key="4">
    <source>
        <dbReference type="ARBA" id="ARBA00022989"/>
    </source>
</evidence>
<comment type="subcellular location">
    <subcellularLocation>
        <location evidence="1">Membrane</location>
        <topology evidence="1">Multi-pass membrane protein</topology>
    </subcellularLocation>
</comment>
<dbReference type="Pfam" id="PF01554">
    <property type="entry name" value="MatE"/>
    <property type="match status" value="2"/>
</dbReference>
<feature type="transmembrane region" description="Helical" evidence="6">
    <location>
        <begin position="94"/>
        <end position="117"/>
    </location>
</feature>
<evidence type="ECO:0000256" key="1">
    <source>
        <dbReference type="ARBA" id="ARBA00004141"/>
    </source>
</evidence>
<comment type="caution">
    <text evidence="7">The sequence shown here is derived from an EMBL/GenBank/DDBJ whole genome shotgun (WGS) entry which is preliminary data.</text>
</comment>
<feature type="transmembrane region" description="Helical" evidence="6">
    <location>
        <begin position="316"/>
        <end position="343"/>
    </location>
</feature>
<comment type="similarity">
    <text evidence="2 6">Belongs to the multi antimicrobial extrusion (MATE) (TC 2.A.66.1) family.</text>
</comment>
<sequence>MEGKWTSYEFGKEVKKVSLMSAPMVAFMVMLYVLPFVSLLMVGHLGDELLLSGVSMANSFTNVTGFSLLLGLANGLETLCGQAYGAEQYQKLGIYTYTSIISLTLVCLPISVLWIFTDKLLILIGQNPSISHVAKNYSIYLIPTLFCYSILQSLIRYFQTQSLILPMLYTTLATLCLHVPLCWVLVFKLKLGIVGAALAIDISYWVNAILLWFYMKFSSSCQKTRPVFSMQVFQSIKEFFRFGVPSALMICLEWWAFEVVILLSGLLSNPKRETSVLSICFSIAYLHSFIPYALATTASIRVSNELGAGNPEAAKVAVWATMFIAIAEMLIVSVTLFFCRHILGYAFNSEKEIVDRVADMGPLVSLSIIMESSQILLSGIARGTGWQNIGAYVNLGAYYLCGTPTGAVLAFVLHLKVKGLWIGLLTGSTVQVVLLAIKTSLTNWQKQVLSLFLSPKICYVLILIPKGMLCS</sequence>
<feature type="transmembrane region" description="Helical" evidence="6">
    <location>
        <begin position="193"/>
        <end position="215"/>
    </location>
</feature>